<keyword evidence="5 17" id="KW-0808">Transferase</keyword>
<dbReference type="InterPro" id="IPR033247">
    <property type="entry name" value="Transketolase_fam"/>
</dbReference>
<feature type="active site" description="Proton donor" evidence="11">
    <location>
        <position position="444"/>
    </location>
</feature>
<comment type="similarity">
    <text evidence="1">Belongs to the transketolase family.</text>
</comment>
<dbReference type="PANTHER" id="PTHR43522:SF2">
    <property type="entry name" value="TRANSKETOLASE 1-RELATED"/>
    <property type="match status" value="1"/>
</dbReference>
<evidence type="ECO:0000256" key="6">
    <source>
        <dbReference type="ARBA" id="ARBA00022723"/>
    </source>
</evidence>
<comment type="subunit">
    <text evidence="2">Homodimer.</text>
</comment>
<dbReference type="FunFam" id="3.40.50.970:FF:000004">
    <property type="entry name" value="Transketolase"/>
    <property type="match status" value="1"/>
</dbReference>
<dbReference type="CDD" id="cd02012">
    <property type="entry name" value="TPP_TK"/>
    <property type="match status" value="1"/>
</dbReference>
<dbReference type="SUPFAM" id="SSF52922">
    <property type="entry name" value="TK C-terminal domain-like"/>
    <property type="match status" value="1"/>
</dbReference>
<dbReference type="OrthoDB" id="8732661at2"/>
<evidence type="ECO:0000256" key="9">
    <source>
        <dbReference type="ARBA" id="ARBA00049473"/>
    </source>
</evidence>
<feature type="binding site" evidence="13">
    <location>
        <position position="88"/>
    </location>
    <ligand>
        <name>thiamine diphosphate</name>
        <dbReference type="ChEBI" id="CHEBI:58937"/>
    </ligand>
</feature>
<evidence type="ECO:0000256" key="4">
    <source>
        <dbReference type="ARBA" id="ARBA00016662"/>
    </source>
</evidence>
<keyword evidence="6 14" id="KW-0479">Metal-binding</keyword>
<protein>
    <recommendedName>
        <fullName evidence="4 10">Transketolase</fullName>
        <ecNumber evidence="3 10">2.2.1.1</ecNumber>
    </recommendedName>
</protein>
<dbReference type="NCBIfam" id="TIGR00232">
    <property type="entry name" value="tktlase_bact"/>
    <property type="match status" value="1"/>
</dbReference>
<feature type="binding site" evidence="12">
    <location>
        <position position="553"/>
    </location>
    <ligand>
        <name>substrate</name>
    </ligand>
</feature>
<evidence type="ECO:0000256" key="11">
    <source>
        <dbReference type="PIRSR" id="PIRSR605478-1"/>
    </source>
</evidence>
<dbReference type="InterPro" id="IPR055152">
    <property type="entry name" value="Transketolase-like_C_2"/>
</dbReference>
<evidence type="ECO:0000256" key="5">
    <source>
        <dbReference type="ARBA" id="ARBA00022679"/>
    </source>
</evidence>
<dbReference type="SUPFAM" id="SSF52518">
    <property type="entry name" value="Thiamin diphosphate-binding fold (THDP-binding)"/>
    <property type="match status" value="2"/>
</dbReference>
<dbReference type="GO" id="GO:0006098">
    <property type="term" value="P:pentose-phosphate shunt"/>
    <property type="evidence" value="ECO:0007669"/>
    <property type="project" value="TreeGrafter"/>
</dbReference>
<feature type="site" description="Important for catalytic activity" evidence="15">
    <location>
        <position position="48"/>
    </location>
</feature>
<comment type="cofactor">
    <cofactor evidence="13">
        <name>thiamine diphosphate</name>
        <dbReference type="ChEBI" id="CHEBI:58937"/>
    </cofactor>
    <text evidence="13">Binds 1 thiamine pyrophosphate per subunit. During the reaction, the substrate forms a covalent intermediate with the cofactor.</text>
</comment>
<comment type="cofactor">
    <cofactor evidence="14">
        <name>Mg(2+)</name>
        <dbReference type="ChEBI" id="CHEBI:18420"/>
    </cofactor>
    <text evidence="14">Binds 1 Mg(2+) ion per subunit. Can also utilize other divalent metal cations, such as Ca(2+), Mn(2+) and Co(2+).</text>
</comment>
<evidence type="ECO:0000256" key="7">
    <source>
        <dbReference type="ARBA" id="ARBA00022842"/>
    </source>
</evidence>
<feature type="binding site" evidence="14">
    <location>
        <position position="212"/>
    </location>
    <ligand>
        <name>Mg(2+)</name>
        <dbReference type="ChEBI" id="CHEBI:18420"/>
    </ligand>
</feature>
<feature type="non-terminal residue" evidence="17">
    <location>
        <position position="706"/>
    </location>
</feature>
<evidence type="ECO:0000313" key="18">
    <source>
        <dbReference type="Proteomes" id="UP001154420"/>
    </source>
</evidence>
<feature type="binding site" evidence="12">
    <location>
        <position position="286"/>
    </location>
    <ligand>
        <name>substrate</name>
    </ligand>
</feature>
<keyword evidence="7 14" id="KW-0460">Magnesium</keyword>
<dbReference type="Pfam" id="PF00456">
    <property type="entry name" value="Transketolase_N"/>
    <property type="match status" value="1"/>
</dbReference>
<feature type="domain" description="Transketolase-like pyrimidine-binding" evidence="16">
    <location>
        <begin position="378"/>
        <end position="558"/>
    </location>
</feature>
<keyword evidence="18" id="KW-1185">Reference proteome</keyword>
<evidence type="ECO:0000313" key="17">
    <source>
        <dbReference type="EMBL" id="NBJ95632.1"/>
    </source>
</evidence>
<feature type="binding site" evidence="12">
    <location>
        <position position="502"/>
    </location>
    <ligand>
        <name>substrate</name>
    </ligand>
</feature>
<dbReference type="InterPro" id="IPR029061">
    <property type="entry name" value="THDP-binding"/>
</dbReference>
<feature type="binding site" evidence="14">
    <location>
        <position position="210"/>
    </location>
    <ligand>
        <name>Mg(2+)</name>
        <dbReference type="ChEBI" id="CHEBI:18420"/>
    </ligand>
</feature>
<dbReference type="PROSITE" id="PS00802">
    <property type="entry name" value="TRANSKETOLASE_2"/>
    <property type="match status" value="1"/>
</dbReference>
<dbReference type="AlphaFoldDB" id="A0A9X5BMU0"/>
<evidence type="ECO:0000259" key="16">
    <source>
        <dbReference type="SMART" id="SM00861"/>
    </source>
</evidence>
<evidence type="ECO:0000256" key="8">
    <source>
        <dbReference type="ARBA" id="ARBA00023052"/>
    </source>
</evidence>
<feature type="binding site" evidence="13">
    <location>
        <position position="286"/>
    </location>
    <ligand>
        <name>thiamine diphosphate</name>
        <dbReference type="ChEBI" id="CHEBI:58937"/>
    </ligand>
</feature>
<feature type="site" description="Important for catalytic activity" evidence="15">
    <location>
        <position position="286"/>
    </location>
</feature>
<reference evidence="17" key="1">
    <citation type="submission" date="2018-09" db="EMBL/GenBank/DDBJ databases">
        <title>Murine metabolic-syndrome-specific gut microbial biobank.</title>
        <authorList>
            <person name="Liu C."/>
        </authorList>
    </citation>
    <scope>NUCLEOTIDE SEQUENCE</scope>
    <source>
        <strain evidence="17">D42-62</strain>
    </source>
</reference>
<evidence type="ECO:0000256" key="12">
    <source>
        <dbReference type="PIRSR" id="PIRSR605478-2"/>
    </source>
</evidence>
<evidence type="ECO:0000256" key="1">
    <source>
        <dbReference type="ARBA" id="ARBA00007131"/>
    </source>
</evidence>
<feature type="binding site" evidence="13">
    <location>
        <begin position="136"/>
        <end position="138"/>
    </location>
    <ligand>
        <name>thiamine diphosphate</name>
        <dbReference type="ChEBI" id="CHEBI:58937"/>
    </ligand>
</feature>
<dbReference type="InterPro" id="IPR009014">
    <property type="entry name" value="Transketo_C/PFOR_II"/>
</dbReference>
<comment type="caution">
    <text evidence="17">The sequence shown here is derived from an EMBL/GenBank/DDBJ whole genome shotgun (WGS) entry which is preliminary data.</text>
</comment>
<name>A0A9X5BMU0_9FIRM</name>
<organism evidence="17 18">
    <name type="scientific">Parablautia muri</name>
    <dbReference type="NCBI Taxonomy" id="2320879"/>
    <lineage>
        <taxon>Bacteria</taxon>
        <taxon>Bacillati</taxon>
        <taxon>Bacillota</taxon>
        <taxon>Clostridia</taxon>
        <taxon>Lachnospirales</taxon>
        <taxon>Lachnospiraceae</taxon>
        <taxon>Parablautia</taxon>
    </lineage>
</organism>
<feature type="binding site" evidence="12">
    <location>
        <position position="48"/>
    </location>
    <ligand>
        <name>substrate</name>
    </ligand>
</feature>
<dbReference type="FunFam" id="3.40.50.920:FF:000003">
    <property type="entry name" value="Transketolase"/>
    <property type="match status" value="1"/>
</dbReference>
<feature type="binding site" evidence="12">
    <location>
        <position position="408"/>
    </location>
    <ligand>
        <name>substrate</name>
    </ligand>
</feature>
<feature type="binding site" evidence="12">
    <location>
        <position position="494"/>
    </location>
    <ligand>
        <name>substrate</name>
    </ligand>
</feature>
<gene>
    <name evidence="17" type="ORF">D5281_24795</name>
</gene>
<accession>A0A9X5BMU0</accession>
<dbReference type="RefSeq" id="WP_120485520.1">
    <property type="nucleotide sequence ID" value="NZ_QZDT01000136.1"/>
</dbReference>
<dbReference type="Gene3D" id="3.40.50.970">
    <property type="match status" value="2"/>
</dbReference>
<evidence type="ECO:0000256" key="15">
    <source>
        <dbReference type="PIRSR" id="PIRSR605478-5"/>
    </source>
</evidence>
<dbReference type="Gene3D" id="3.40.50.920">
    <property type="match status" value="1"/>
</dbReference>
<evidence type="ECO:0000256" key="14">
    <source>
        <dbReference type="PIRSR" id="PIRSR605478-4"/>
    </source>
</evidence>
<dbReference type="EC" id="2.2.1.1" evidence="3 10"/>
<dbReference type="Proteomes" id="UP001154420">
    <property type="component" value="Unassembled WGS sequence"/>
</dbReference>
<evidence type="ECO:0000256" key="13">
    <source>
        <dbReference type="PIRSR" id="PIRSR605478-3"/>
    </source>
</evidence>
<feature type="binding site" evidence="13">
    <location>
        <position position="210"/>
    </location>
    <ligand>
        <name>thiamine diphosphate</name>
        <dbReference type="ChEBI" id="CHEBI:58937"/>
    </ligand>
</feature>
<evidence type="ECO:0000256" key="2">
    <source>
        <dbReference type="ARBA" id="ARBA00011738"/>
    </source>
</evidence>
<dbReference type="PROSITE" id="PS00801">
    <property type="entry name" value="TRANSKETOLASE_1"/>
    <property type="match status" value="1"/>
</dbReference>
<dbReference type="InterPro" id="IPR020826">
    <property type="entry name" value="Transketolase_BS"/>
</dbReference>
<feature type="binding site" evidence="12">
    <location>
        <position position="506"/>
    </location>
    <ligand>
        <name>substrate</name>
    </ligand>
</feature>
<dbReference type="SMART" id="SM00861">
    <property type="entry name" value="Transket_pyr"/>
    <property type="match status" value="1"/>
</dbReference>
<dbReference type="EMBL" id="QZDT01000136">
    <property type="protein sequence ID" value="NBJ95632.1"/>
    <property type="molecule type" value="Genomic_DNA"/>
</dbReference>
<dbReference type="GO" id="GO:0004802">
    <property type="term" value="F:transketolase activity"/>
    <property type="evidence" value="ECO:0007669"/>
    <property type="project" value="UniProtKB-UniRule"/>
</dbReference>
<dbReference type="InterPro" id="IPR005475">
    <property type="entry name" value="Transketolase-like_Pyr-bd"/>
</dbReference>
<proteinExistence type="inferred from homology"/>
<feature type="binding site" evidence="13">
    <location>
        <position position="470"/>
    </location>
    <ligand>
        <name>thiamine diphosphate</name>
        <dbReference type="ChEBI" id="CHEBI:58937"/>
    </ligand>
</feature>
<dbReference type="PANTHER" id="PTHR43522">
    <property type="entry name" value="TRANSKETOLASE"/>
    <property type="match status" value="1"/>
</dbReference>
<comment type="catalytic activity">
    <reaction evidence="9">
        <text>D-sedoheptulose 7-phosphate + D-glyceraldehyde 3-phosphate = aldehydo-D-ribose 5-phosphate + D-xylulose 5-phosphate</text>
        <dbReference type="Rhea" id="RHEA:10508"/>
        <dbReference type="ChEBI" id="CHEBI:57483"/>
        <dbReference type="ChEBI" id="CHEBI:57737"/>
        <dbReference type="ChEBI" id="CHEBI:58273"/>
        <dbReference type="ChEBI" id="CHEBI:59776"/>
        <dbReference type="EC" id="2.2.1.1"/>
    </reaction>
</comment>
<dbReference type="GO" id="GO:0005829">
    <property type="term" value="C:cytosol"/>
    <property type="evidence" value="ECO:0007669"/>
    <property type="project" value="TreeGrafter"/>
</dbReference>
<feature type="binding site" evidence="12">
    <location>
        <position position="381"/>
    </location>
    <ligand>
        <name>substrate</name>
    </ligand>
</feature>
<dbReference type="GO" id="GO:0046872">
    <property type="term" value="F:metal ion binding"/>
    <property type="evidence" value="ECO:0007669"/>
    <property type="project" value="UniProtKB-KW"/>
</dbReference>
<evidence type="ECO:0000256" key="10">
    <source>
        <dbReference type="NCBIfam" id="TIGR00232"/>
    </source>
</evidence>
<dbReference type="FunFam" id="3.40.50.970:FF:000003">
    <property type="entry name" value="Transketolase"/>
    <property type="match status" value="1"/>
</dbReference>
<dbReference type="InterPro" id="IPR005478">
    <property type="entry name" value="Transketolase_bac-like"/>
</dbReference>
<dbReference type="Pfam" id="PF02779">
    <property type="entry name" value="Transket_pyr"/>
    <property type="match status" value="1"/>
</dbReference>
<sequence length="706" mass="75782">MTTLTLSPELQALTVRNYPSDWSDVDTKAVDTVRVLAADAVENCGSGHPGTAMSLAPLAYTLYQRVMNVDPQDTNWAGRDRFVLSCGHSSLTQYIQLYLGGFGLEMDDLKALRTWDSLTPGHPEYRHTKGVEITTGPLGQGLASAVGMAMAARRERGLFDPTAAEGESPFDHHIYVIASDGDLQEGVTSEASSIAGTQQLGNLIVFWDDNRISIEDNTEIAFNEDVVARYKAYGWQTIEVEAGEDVAAIEAAVAEAKKDTKRPTFIRVRTIIGFPAPTMMNTGAVHGAALGAAEVAATKTELGFDPEAHFAIDDEVIAHTRSLAERAAQKKAAWQVKFDEWAAANPENKALFDRLNSRELPAGYADELPTWDADEKGVATRKASEAALQALGKTLPELWGGSADLAGSNNTVIKGSPSFGPESISTETWSAEPYGRNLHFGIREHAMGSILNGISLHGGTRPYGGTFLIFSDYMRPAVRLAALMETDAYYVWTHDSIGLGEDGPTHQPVETLAALRAIPGLSVLRPADANETAQAWAAALEYKEGPKGLALTRQNVPVLEGTKEKAAEGVRRGGYVLVEGSKETPDVILMGSGSEVQLAVNAAKALEAEGVAARVVSVPCMDWFQEQDAEYIESVLPAAVTARVSVEAGIAMPWYRFLGTQGRAVSLEHFGASADYQTLFEKFGITTDAVVAAAKDSINGKSKKSK</sequence>
<feature type="binding site" evidence="13">
    <location>
        <position position="181"/>
    </location>
    <ligand>
        <name>thiamine diphosphate</name>
        <dbReference type="ChEBI" id="CHEBI:58937"/>
    </ligand>
</feature>
<feature type="binding site" evidence="14">
    <location>
        <position position="180"/>
    </location>
    <ligand>
        <name>Mg(2+)</name>
        <dbReference type="ChEBI" id="CHEBI:18420"/>
    </ligand>
</feature>
<keyword evidence="8 13" id="KW-0786">Thiamine pyrophosphate</keyword>
<dbReference type="Pfam" id="PF22613">
    <property type="entry name" value="Transketolase_C_1"/>
    <property type="match status" value="1"/>
</dbReference>
<dbReference type="InterPro" id="IPR005474">
    <property type="entry name" value="Transketolase_N"/>
</dbReference>
<dbReference type="InterPro" id="IPR049557">
    <property type="entry name" value="Transketolase_CS"/>
</dbReference>
<dbReference type="CDD" id="cd07033">
    <property type="entry name" value="TPP_PYR_DXS_TK_like"/>
    <property type="match status" value="1"/>
</dbReference>
<evidence type="ECO:0000256" key="3">
    <source>
        <dbReference type="ARBA" id="ARBA00013152"/>
    </source>
</evidence>